<proteinExistence type="predicted"/>
<dbReference type="Proteomes" id="UP001194539">
    <property type="component" value="Unassembled WGS sequence"/>
</dbReference>
<protein>
    <submittedName>
        <fullName evidence="1">Uncharacterized protein</fullName>
    </submittedName>
</protein>
<name>A0ABS0P593_9BRAD</name>
<reference evidence="1 2" key="1">
    <citation type="submission" date="2020-07" db="EMBL/GenBank/DDBJ databases">
        <title>Bradyrhizobium diversity isolated from nodules of indigenous legumes of Western Australia.</title>
        <authorList>
            <person name="Klepa M.S."/>
        </authorList>
    </citation>
    <scope>NUCLEOTIDE SEQUENCE [LARGE SCALE GENOMIC DNA]</scope>
    <source>
        <strain evidence="1 2">CNPSo 4019</strain>
    </source>
</reference>
<dbReference type="EMBL" id="JACEGD010000017">
    <property type="protein sequence ID" value="MBH5388431.1"/>
    <property type="molecule type" value="Genomic_DNA"/>
</dbReference>
<organism evidence="1 2">
    <name type="scientific">Bradyrhizobium diversitatis</name>
    <dbReference type="NCBI Taxonomy" id="2755406"/>
    <lineage>
        <taxon>Bacteria</taxon>
        <taxon>Pseudomonadati</taxon>
        <taxon>Pseudomonadota</taxon>
        <taxon>Alphaproteobacteria</taxon>
        <taxon>Hyphomicrobiales</taxon>
        <taxon>Nitrobacteraceae</taxon>
        <taxon>Bradyrhizobium</taxon>
    </lineage>
</organism>
<sequence length="372" mass="42688">MSCRPLQVAGRSELLERRLRRYHPRFQDAVRALAARHPRLAGLAASFPALLFALAVPRTRLDPARAIACVVDGAPLAQAAAPADLPLWLRKLPPEAFVRPIPRLPDGELFRRQIANHLPRSLKLAPCWLQLVAEAAELAHEPMAAWIAREFVREPRRVTTARVRLICLWAWFSSQPTTLGHDLIEKPWTPDMRIDAACSAAREWRTVVALHANLGRMPIADMWLRPGRMAGYEFMPLDSIATVVEEAKAMRNCLRTLGSSLAHNHSRLWSIRKDGERIATLRISRRYRDPLPNLIELQGPGNIEVSRELWWVARQWLHKHDLSQIDMRQFDWGTAPIDRESWPSLWRPYWLAKRRIPHWLPVAPSRTALELL</sequence>
<evidence type="ECO:0000313" key="1">
    <source>
        <dbReference type="EMBL" id="MBH5388431.1"/>
    </source>
</evidence>
<accession>A0ABS0P593</accession>
<comment type="caution">
    <text evidence="1">The sequence shown here is derived from an EMBL/GenBank/DDBJ whole genome shotgun (WGS) entry which is preliminary data.</text>
</comment>
<evidence type="ECO:0000313" key="2">
    <source>
        <dbReference type="Proteomes" id="UP001194539"/>
    </source>
</evidence>
<keyword evidence="2" id="KW-1185">Reference proteome</keyword>
<gene>
    <name evidence="1" type="ORF">H1B27_19385</name>
</gene>